<proteinExistence type="predicted"/>
<dbReference type="PANTHER" id="PTHR30050">
    <property type="entry name" value="CHROMOSOMAL REPLICATION INITIATOR PROTEIN DNAA"/>
    <property type="match status" value="1"/>
</dbReference>
<dbReference type="OrthoDB" id="9776217at2"/>
<feature type="domain" description="AAA+ ATPase" evidence="1">
    <location>
        <begin position="147"/>
        <end position="270"/>
    </location>
</feature>
<dbReference type="Pfam" id="PF01695">
    <property type="entry name" value="IstB_IS21"/>
    <property type="match status" value="1"/>
</dbReference>
<dbReference type="EMBL" id="VULN01000001">
    <property type="protein sequence ID" value="MSS81017.1"/>
    <property type="molecule type" value="Genomic_DNA"/>
</dbReference>
<comment type="caution">
    <text evidence="2">The sequence shown here is derived from an EMBL/GenBank/DDBJ whole genome shotgun (WGS) entry which is preliminary data.</text>
</comment>
<dbReference type="CDD" id="cd00009">
    <property type="entry name" value="AAA"/>
    <property type="match status" value="1"/>
</dbReference>
<reference evidence="2 3" key="1">
    <citation type="submission" date="2019-08" db="EMBL/GenBank/DDBJ databases">
        <title>In-depth cultivation of the pig gut microbiome towards novel bacterial diversity and tailored functional studies.</title>
        <authorList>
            <person name="Wylensek D."/>
            <person name="Hitch T.C.A."/>
            <person name="Clavel T."/>
        </authorList>
    </citation>
    <scope>NUCLEOTIDE SEQUENCE [LARGE SCALE GENOMIC DNA]</scope>
    <source>
        <strain evidence="2 3">WCA-389-WT-5B</strain>
    </source>
</reference>
<dbReference type="InterPro" id="IPR027417">
    <property type="entry name" value="P-loop_NTPase"/>
</dbReference>
<dbReference type="AlphaFoldDB" id="A0A6N7VHD7"/>
<dbReference type="PANTHER" id="PTHR30050:SF4">
    <property type="entry name" value="ATP-BINDING PROTEIN RV3427C IN INSERTION SEQUENCE-RELATED"/>
    <property type="match status" value="1"/>
</dbReference>
<dbReference type="InterPro" id="IPR002611">
    <property type="entry name" value="IstB_ATP-bd"/>
</dbReference>
<dbReference type="Gene3D" id="3.40.50.300">
    <property type="entry name" value="P-loop containing nucleotide triphosphate hydrolases"/>
    <property type="match status" value="1"/>
</dbReference>
<gene>
    <name evidence="2" type="ORF">FX155_00035</name>
</gene>
<dbReference type="SMART" id="SM00382">
    <property type="entry name" value="AAA"/>
    <property type="match status" value="1"/>
</dbReference>
<evidence type="ECO:0000259" key="1">
    <source>
        <dbReference type="SMART" id="SM00382"/>
    </source>
</evidence>
<dbReference type="InterPro" id="IPR003593">
    <property type="entry name" value="AAA+_ATPase"/>
</dbReference>
<sequence length="324" mass="37525">MEERSLIMEKHTDHVKAKPAEGKIISVQNLVGPEIRLPESKYLYSEIHIQRALKAQELCRQCRGKKCIQPTPGYMPLVVYYAGTVREAMHPCPYENIQKREWRKQHLLDQAGLPEMFRSSTFAEYQVDEGNRKAVETIRKMAADPQENRGFYLHGPSGVGKTMLAALYAKEKILQGKAVRFMTTAGLLNQLRRNITGDWNQRMDRYQEVPCLILDDLGTAKVTEWGLEQLFLLIDARYTARRQTIFTSNFSLPELQAKLLDAKGRIGKEESRTINRLISRIAGMTLDLEAKGRDRRWNLERWIPQETEKRKKTEQWDLDTSLFA</sequence>
<evidence type="ECO:0000313" key="3">
    <source>
        <dbReference type="Proteomes" id="UP000441455"/>
    </source>
</evidence>
<dbReference type="GO" id="GO:0006260">
    <property type="term" value="P:DNA replication"/>
    <property type="evidence" value="ECO:0007669"/>
    <property type="project" value="TreeGrafter"/>
</dbReference>
<evidence type="ECO:0000313" key="2">
    <source>
        <dbReference type="EMBL" id="MSS81017.1"/>
    </source>
</evidence>
<dbReference type="Proteomes" id="UP000441455">
    <property type="component" value="Unassembled WGS sequence"/>
</dbReference>
<protein>
    <submittedName>
        <fullName evidence="2">AAA family ATPase</fullName>
    </submittedName>
</protein>
<dbReference type="GO" id="GO:0005524">
    <property type="term" value="F:ATP binding"/>
    <property type="evidence" value="ECO:0007669"/>
    <property type="project" value="InterPro"/>
</dbReference>
<name>A0A6N7VHD7_ACIFE</name>
<accession>A0A6N7VHD7</accession>
<dbReference type="SUPFAM" id="SSF52540">
    <property type="entry name" value="P-loop containing nucleoside triphosphate hydrolases"/>
    <property type="match status" value="1"/>
</dbReference>
<organism evidence="2 3">
    <name type="scientific">Acidaminococcus fermentans</name>
    <dbReference type="NCBI Taxonomy" id="905"/>
    <lineage>
        <taxon>Bacteria</taxon>
        <taxon>Bacillati</taxon>
        <taxon>Bacillota</taxon>
        <taxon>Negativicutes</taxon>
        <taxon>Acidaminococcales</taxon>
        <taxon>Acidaminococcaceae</taxon>
        <taxon>Acidaminococcus</taxon>
    </lineage>
</organism>